<evidence type="ECO:0000256" key="8">
    <source>
        <dbReference type="ARBA" id="ARBA00023180"/>
    </source>
</evidence>
<feature type="non-terminal residue" evidence="9">
    <location>
        <position position="1"/>
    </location>
</feature>
<evidence type="ECO:0000313" key="10">
    <source>
        <dbReference type="Proteomes" id="UP001529510"/>
    </source>
</evidence>
<evidence type="ECO:0000256" key="6">
    <source>
        <dbReference type="ARBA" id="ARBA00023136"/>
    </source>
</evidence>
<evidence type="ECO:0000313" key="9">
    <source>
        <dbReference type="EMBL" id="KAL0168861.1"/>
    </source>
</evidence>
<dbReference type="Proteomes" id="UP001529510">
    <property type="component" value="Unassembled WGS sequence"/>
</dbReference>
<sequence>LNGSLPNNIEIKNNTLFFKGPVTYEFGGTYVCDATNSIGTRSGLVEVNVT</sequence>
<feature type="non-terminal residue" evidence="9">
    <location>
        <position position="50"/>
    </location>
</feature>
<evidence type="ECO:0000256" key="1">
    <source>
        <dbReference type="ARBA" id="ARBA00004251"/>
    </source>
</evidence>
<evidence type="ECO:0000256" key="2">
    <source>
        <dbReference type="ARBA" id="ARBA00004536"/>
    </source>
</evidence>
<proteinExistence type="predicted"/>
<evidence type="ECO:0000256" key="5">
    <source>
        <dbReference type="ARBA" id="ARBA00022737"/>
    </source>
</evidence>
<dbReference type="PANTHER" id="PTHR23277">
    <property type="entry name" value="NECTIN-RELATED"/>
    <property type="match status" value="1"/>
</dbReference>
<dbReference type="InterPro" id="IPR013783">
    <property type="entry name" value="Ig-like_fold"/>
</dbReference>
<evidence type="ECO:0000256" key="7">
    <source>
        <dbReference type="ARBA" id="ARBA00023157"/>
    </source>
</evidence>
<gene>
    <name evidence="9" type="ORF">M9458_037083</name>
</gene>
<dbReference type="AlphaFoldDB" id="A0ABD0P6J0"/>
<comment type="caution">
    <text evidence="9">The sequence shown here is derived from an EMBL/GenBank/DDBJ whole genome shotgun (WGS) entry which is preliminary data.</text>
</comment>
<organism evidence="9 10">
    <name type="scientific">Cirrhinus mrigala</name>
    <name type="common">Mrigala</name>
    <dbReference type="NCBI Taxonomy" id="683832"/>
    <lineage>
        <taxon>Eukaryota</taxon>
        <taxon>Metazoa</taxon>
        <taxon>Chordata</taxon>
        <taxon>Craniata</taxon>
        <taxon>Vertebrata</taxon>
        <taxon>Euteleostomi</taxon>
        <taxon>Actinopterygii</taxon>
        <taxon>Neopterygii</taxon>
        <taxon>Teleostei</taxon>
        <taxon>Ostariophysi</taxon>
        <taxon>Cypriniformes</taxon>
        <taxon>Cyprinidae</taxon>
        <taxon>Labeoninae</taxon>
        <taxon>Labeonini</taxon>
        <taxon>Cirrhinus</taxon>
    </lineage>
</organism>
<dbReference type="PANTHER" id="PTHR23277:SF69">
    <property type="entry name" value="NECTIN-1"/>
    <property type="match status" value="1"/>
</dbReference>
<dbReference type="Gene3D" id="2.60.40.10">
    <property type="entry name" value="Immunoglobulins"/>
    <property type="match status" value="1"/>
</dbReference>
<keyword evidence="6" id="KW-0472">Membrane</keyword>
<reference evidence="9 10" key="1">
    <citation type="submission" date="2024-05" db="EMBL/GenBank/DDBJ databases">
        <title>Genome sequencing and assembly of Indian major carp, Cirrhinus mrigala (Hamilton, 1822).</title>
        <authorList>
            <person name="Mohindra V."/>
            <person name="Chowdhury L.M."/>
            <person name="Lal K."/>
            <person name="Jena J.K."/>
        </authorList>
    </citation>
    <scope>NUCLEOTIDE SEQUENCE [LARGE SCALE GENOMIC DNA]</scope>
    <source>
        <strain evidence="9">CM1030</strain>
        <tissue evidence="9">Blood</tissue>
    </source>
</reference>
<evidence type="ECO:0000256" key="4">
    <source>
        <dbReference type="ARBA" id="ARBA00022729"/>
    </source>
</evidence>
<keyword evidence="10" id="KW-1185">Reference proteome</keyword>
<dbReference type="GO" id="GO:0005912">
    <property type="term" value="C:adherens junction"/>
    <property type="evidence" value="ECO:0007669"/>
    <property type="project" value="UniProtKB-SubCell"/>
</dbReference>
<dbReference type="EMBL" id="JAMKFB020000018">
    <property type="protein sequence ID" value="KAL0168861.1"/>
    <property type="molecule type" value="Genomic_DNA"/>
</dbReference>
<keyword evidence="4" id="KW-0732">Signal</keyword>
<keyword evidence="3" id="KW-1003">Cell membrane</keyword>
<comment type="subcellular location">
    <subcellularLocation>
        <location evidence="2">Cell junction</location>
        <location evidence="2">Adherens junction</location>
    </subcellularLocation>
    <subcellularLocation>
        <location evidence="1">Cell membrane</location>
        <topology evidence="1">Single-pass type I membrane protein</topology>
    </subcellularLocation>
</comment>
<name>A0ABD0P6J0_CIRMR</name>
<dbReference type="InterPro" id="IPR036179">
    <property type="entry name" value="Ig-like_dom_sf"/>
</dbReference>
<dbReference type="GO" id="GO:0005886">
    <property type="term" value="C:plasma membrane"/>
    <property type="evidence" value="ECO:0007669"/>
    <property type="project" value="UniProtKB-SubCell"/>
</dbReference>
<evidence type="ECO:0000256" key="3">
    <source>
        <dbReference type="ARBA" id="ARBA00022475"/>
    </source>
</evidence>
<dbReference type="SUPFAM" id="SSF48726">
    <property type="entry name" value="Immunoglobulin"/>
    <property type="match status" value="1"/>
</dbReference>
<keyword evidence="8" id="KW-0325">Glycoprotein</keyword>
<keyword evidence="7" id="KW-1015">Disulfide bond</keyword>
<accession>A0ABD0P6J0</accession>
<protein>
    <submittedName>
        <fullName evidence="9">Uncharacterized protein</fullName>
    </submittedName>
</protein>
<dbReference type="InterPro" id="IPR051427">
    <property type="entry name" value="Nectin/Nectin-like"/>
</dbReference>
<keyword evidence="5" id="KW-0677">Repeat</keyword>